<gene>
    <name evidence="1" type="ORF">BABINDRAFT_160565</name>
</gene>
<accession>A0A1E3QU36</accession>
<dbReference type="EMBL" id="KV454428">
    <property type="protein sequence ID" value="ODQ81169.1"/>
    <property type="molecule type" value="Genomic_DNA"/>
</dbReference>
<name>A0A1E3QU36_9ASCO</name>
<keyword evidence="2" id="KW-1185">Reference proteome</keyword>
<dbReference type="RefSeq" id="XP_018986497.1">
    <property type="nucleotide sequence ID" value="XM_019128311.1"/>
</dbReference>
<evidence type="ECO:0000313" key="1">
    <source>
        <dbReference type="EMBL" id="ODQ81169.1"/>
    </source>
</evidence>
<evidence type="ECO:0000313" key="2">
    <source>
        <dbReference type="Proteomes" id="UP000094336"/>
    </source>
</evidence>
<dbReference type="GeneID" id="30146164"/>
<proteinExistence type="predicted"/>
<protein>
    <submittedName>
        <fullName evidence="1">Uncharacterized protein</fullName>
    </submittedName>
</protein>
<organism evidence="1 2">
    <name type="scientific">Babjeviella inositovora NRRL Y-12698</name>
    <dbReference type="NCBI Taxonomy" id="984486"/>
    <lineage>
        <taxon>Eukaryota</taxon>
        <taxon>Fungi</taxon>
        <taxon>Dikarya</taxon>
        <taxon>Ascomycota</taxon>
        <taxon>Saccharomycotina</taxon>
        <taxon>Pichiomycetes</taxon>
        <taxon>Serinales incertae sedis</taxon>
        <taxon>Babjeviella</taxon>
    </lineage>
</organism>
<reference evidence="2" key="1">
    <citation type="submission" date="2016-05" db="EMBL/GenBank/DDBJ databases">
        <title>Comparative genomics of biotechnologically important yeasts.</title>
        <authorList>
            <consortium name="DOE Joint Genome Institute"/>
            <person name="Riley R."/>
            <person name="Haridas S."/>
            <person name="Wolfe K.H."/>
            <person name="Lopes M.R."/>
            <person name="Hittinger C.T."/>
            <person name="Goker M."/>
            <person name="Salamov A."/>
            <person name="Wisecaver J."/>
            <person name="Long T.M."/>
            <person name="Aerts A.L."/>
            <person name="Barry K."/>
            <person name="Choi C."/>
            <person name="Clum A."/>
            <person name="Coughlan A.Y."/>
            <person name="Deshpande S."/>
            <person name="Douglass A.P."/>
            <person name="Hanson S.J."/>
            <person name="Klenk H.-P."/>
            <person name="Labutti K."/>
            <person name="Lapidus A."/>
            <person name="Lindquist E."/>
            <person name="Lipzen A."/>
            <person name="Meier-Kolthoff J.P."/>
            <person name="Ohm R.A."/>
            <person name="Otillar R.P."/>
            <person name="Pangilinan J."/>
            <person name="Peng Y."/>
            <person name="Rokas A."/>
            <person name="Rosa C.A."/>
            <person name="Scheuner C."/>
            <person name="Sibirny A.A."/>
            <person name="Slot J.C."/>
            <person name="Stielow J.B."/>
            <person name="Sun H."/>
            <person name="Kurtzman C.P."/>
            <person name="Blackwell M."/>
            <person name="Grigoriev I.V."/>
            <person name="Jeffries T.W."/>
        </authorList>
    </citation>
    <scope>NUCLEOTIDE SEQUENCE [LARGE SCALE GENOMIC DNA]</scope>
    <source>
        <strain evidence="2">NRRL Y-12698</strain>
    </source>
</reference>
<dbReference type="Proteomes" id="UP000094336">
    <property type="component" value="Unassembled WGS sequence"/>
</dbReference>
<sequence>MLQQTSYISTLMLKLYLGYLSGQAGLTLVSGCGINENKRTTLTCLGFWYSGGKG</sequence>
<dbReference type="AlphaFoldDB" id="A0A1E3QU36"/>